<reference evidence="3" key="1">
    <citation type="submission" date="2018-04" db="EMBL/GenBank/DDBJ databases">
        <title>Whole genome sequencing of Hypsizygus marmoreus.</title>
        <authorList>
            <person name="Choi I.-G."/>
            <person name="Min B."/>
            <person name="Kim J.-G."/>
            <person name="Kim S."/>
            <person name="Oh Y.-L."/>
            <person name="Kong W.-S."/>
            <person name="Park H."/>
            <person name="Jeong J."/>
            <person name="Song E.-S."/>
        </authorList>
    </citation>
    <scope>NUCLEOTIDE SEQUENCE [LARGE SCALE GENOMIC DNA]</scope>
    <source>
        <strain evidence="3">51987-8</strain>
    </source>
</reference>
<comment type="caution">
    <text evidence="3">The sequence shown here is derived from an EMBL/GenBank/DDBJ whole genome shotgun (WGS) entry which is preliminary data.</text>
</comment>
<dbReference type="STRING" id="39966.A0A369J421"/>
<dbReference type="EMBL" id="LUEZ02000132">
    <property type="protein sequence ID" value="RDB16142.1"/>
    <property type="molecule type" value="Genomic_DNA"/>
</dbReference>
<dbReference type="Proteomes" id="UP000076154">
    <property type="component" value="Unassembled WGS sequence"/>
</dbReference>
<feature type="compositionally biased region" description="Polar residues" evidence="2">
    <location>
        <begin position="387"/>
        <end position="404"/>
    </location>
</feature>
<accession>A0A369J421</accession>
<dbReference type="AlphaFoldDB" id="A0A369J421"/>
<feature type="compositionally biased region" description="Acidic residues" evidence="2">
    <location>
        <begin position="591"/>
        <end position="601"/>
    </location>
</feature>
<sequence>MSNATNTQKAYTPVPNDIEATFLAQLARTVKMAPPMRTRQYKEIEETTRNYLHLLHSNCYIPSDTVRDMLKIMANAHNRHFIIPWNTLRPFLRSRHAQELLSSVPGAQPSGHSRVHGMQPIPRPGRKANETHWPPTDDDEEDEEADDEEGEDDEPSTDTSSVGDSSSEDESDGDPLSIVKQEPATDEELLKLKPPPPGPLPFPKKKKKVKQTKESSPQQERLPLPRVLSSPKPRKPASPGHSRPENKRKAPMKDTTATSPAPRTTPPSVRSPSKPAEEPPKGQFPLPCPTALPPPVVISPHPPGPSEASSPTKTSPPAPPAIPSTTAANHSKLPLATPKSVQEAPKEAPITTPAPPSNVESASKAPLPSAGPTGIPSTTPVDRPKLTPSTSKSAEATLTTTRSPNVAGASKVSHPPAGLLAMPNGVPSAAPADHSKEVTASAARSAEAVPAAPATTPTPLSNGASASKAALPSAGPTGIPSTTPLDGPKLTASAPESAEAALTPTPAPSSHAANASQAPLLLAGPIAMPTSGPSATPADRSKVASSVPRSAEPILAALAATPTVTSNVAGVSRSTEGPLSPHSSLGQDGNELLEESDDGTDPCEYCAKRETPCITIGKKLACEPCARLKQKCSLADIRKEQLQRSQSDLVKPSRTTRSASRAAEDQPAVIRKRAASRPAEEPKAKRRRTPAPMRSTLSTRAKSTPPIKATSPARTLVQSMPLVASSSKNPSGAAPPLRLTISHADSLLQQRSDEQGHELEILNSKVQNLQEAHFQLQEDHRRLQAAHLALLRHMGLGDMAVQIANNSTCEGSPEQVTSGPSFLALDSHDTSLPPFNASLGTSLLLFDPTTAQRVGRVKVREPVMDPPPKSTLKRSRKNISTSTRK</sequence>
<feature type="compositionally biased region" description="Low complexity" evidence="2">
    <location>
        <begin position="438"/>
        <end position="459"/>
    </location>
</feature>
<feature type="compositionally biased region" description="Basic and acidic residues" evidence="2">
    <location>
        <begin position="242"/>
        <end position="252"/>
    </location>
</feature>
<evidence type="ECO:0000256" key="1">
    <source>
        <dbReference type="SAM" id="Coils"/>
    </source>
</evidence>
<proteinExistence type="predicted"/>
<name>A0A369J421_HYPMA</name>
<evidence type="ECO:0000313" key="4">
    <source>
        <dbReference type="Proteomes" id="UP000076154"/>
    </source>
</evidence>
<keyword evidence="4" id="KW-1185">Reference proteome</keyword>
<feature type="compositionally biased region" description="Polar residues" evidence="2">
    <location>
        <begin position="565"/>
        <end position="587"/>
    </location>
</feature>
<dbReference type="InParanoid" id="A0A369J421"/>
<feature type="compositionally biased region" description="Pro residues" evidence="2">
    <location>
        <begin position="286"/>
        <end position="305"/>
    </location>
</feature>
<evidence type="ECO:0008006" key="5">
    <source>
        <dbReference type="Google" id="ProtNLM"/>
    </source>
</evidence>
<feature type="region of interest" description="Disordered" evidence="2">
    <location>
        <begin position="861"/>
        <end position="885"/>
    </location>
</feature>
<keyword evidence="1" id="KW-0175">Coiled coil</keyword>
<feature type="region of interest" description="Disordered" evidence="2">
    <location>
        <begin position="103"/>
        <end position="547"/>
    </location>
</feature>
<feature type="region of interest" description="Disordered" evidence="2">
    <location>
        <begin position="640"/>
        <end position="716"/>
    </location>
</feature>
<organism evidence="3 4">
    <name type="scientific">Hypsizygus marmoreus</name>
    <name type="common">White beech mushroom</name>
    <name type="synonym">Agaricus marmoreus</name>
    <dbReference type="NCBI Taxonomy" id="39966"/>
    <lineage>
        <taxon>Eukaryota</taxon>
        <taxon>Fungi</taxon>
        <taxon>Dikarya</taxon>
        <taxon>Basidiomycota</taxon>
        <taxon>Agaricomycotina</taxon>
        <taxon>Agaricomycetes</taxon>
        <taxon>Agaricomycetidae</taxon>
        <taxon>Agaricales</taxon>
        <taxon>Tricholomatineae</taxon>
        <taxon>Lyophyllaceae</taxon>
        <taxon>Hypsizygus</taxon>
    </lineage>
</organism>
<gene>
    <name evidence="3" type="ORF">Hypma_003368</name>
</gene>
<feature type="coiled-coil region" evidence="1">
    <location>
        <begin position="752"/>
        <end position="786"/>
    </location>
</feature>
<feature type="compositionally biased region" description="Acidic residues" evidence="2">
    <location>
        <begin position="136"/>
        <end position="156"/>
    </location>
</feature>
<feature type="compositionally biased region" description="Polar residues" evidence="2">
    <location>
        <begin position="643"/>
        <end position="659"/>
    </location>
</feature>
<feature type="compositionally biased region" description="Basic residues" evidence="2">
    <location>
        <begin position="871"/>
        <end position="885"/>
    </location>
</feature>
<feature type="region of interest" description="Disordered" evidence="2">
    <location>
        <begin position="565"/>
        <end position="601"/>
    </location>
</feature>
<feature type="compositionally biased region" description="Pro residues" evidence="2">
    <location>
        <begin position="193"/>
        <end position="202"/>
    </location>
</feature>
<evidence type="ECO:0000256" key="2">
    <source>
        <dbReference type="SAM" id="MobiDB-lite"/>
    </source>
</evidence>
<protein>
    <recommendedName>
        <fullName evidence="5">Zn(2)-C6 fungal-type domain-containing protein</fullName>
    </recommendedName>
</protein>
<feature type="compositionally biased region" description="Low complexity" evidence="2">
    <location>
        <begin position="255"/>
        <end position="273"/>
    </location>
</feature>
<evidence type="ECO:0000313" key="3">
    <source>
        <dbReference type="EMBL" id="RDB16142.1"/>
    </source>
</evidence>